<sequence>MPLLSCQLIGLPNAVTDTTAPFATSLDSTMGIQPLGKTGGTEPGSPCLSLSLTMWPNPVLRVLAWLFR</sequence>
<accession>A0AAV4XX23</accession>
<name>A0AAV4XX23_CAEEX</name>
<keyword evidence="2" id="KW-1185">Reference proteome</keyword>
<dbReference type="Proteomes" id="UP001054945">
    <property type="component" value="Unassembled WGS sequence"/>
</dbReference>
<dbReference type="AlphaFoldDB" id="A0AAV4XX23"/>
<proteinExistence type="predicted"/>
<protein>
    <submittedName>
        <fullName evidence="1">Uncharacterized protein</fullName>
    </submittedName>
</protein>
<reference evidence="1 2" key="1">
    <citation type="submission" date="2021-06" db="EMBL/GenBank/DDBJ databases">
        <title>Caerostris extrusa draft genome.</title>
        <authorList>
            <person name="Kono N."/>
            <person name="Arakawa K."/>
        </authorList>
    </citation>
    <scope>NUCLEOTIDE SEQUENCE [LARGE SCALE GENOMIC DNA]</scope>
</reference>
<gene>
    <name evidence="1" type="ORF">CEXT_632021</name>
</gene>
<comment type="caution">
    <text evidence="1">The sequence shown here is derived from an EMBL/GenBank/DDBJ whole genome shotgun (WGS) entry which is preliminary data.</text>
</comment>
<organism evidence="1 2">
    <name type="scientific">Caerostris extrusa</name>
    <name type="common">Bark spider</name>
    <name type="synonym">Caerostris bankana</name>
    <dbReference type="NCBI Taxonomy" id="172846"/>
    <lineage>
        <taxon>Eukaryota</taxon>
        <taxon>Metazoa</taxon>
        <taxon>Ecdysozoa</taxon>
        <taxon>Arthropoda</taxon>
        <taxon>Chelicerata</taxon>
        <taxon>Arachnida</taxon>
        <taxon>Araneae</taxon>
        <taxon>Araneomorphae</taxon>
        <taxon>Entelegynae</taxon>
        <taxon>Araneoidea</taxon>
        <taxon>Araneidae</taxon>
        <taxon>Caerostris</taxon>
    </lineage>
</organism>
<dbReference type="EMBL" id="BPLR01018330">
    <property type="protein sequence ID" value="GIY98735.1"/>
    <property type="molecule type" value="Genomic_DNA"/>
</dbReference>
<evidence type="ECO:0000313" key="1">
    <source>
        <dbReference type="EMBL" id="GIY98735.1"/>
    </source>
</evidence>
<evidence type="ECO:0000313" key="2">
    <source>
        <dbReference type="Proteomes" id="UP001054945"/>
    </source>
</evidence>